<dbReference type="RefSeq" id="WP_132688038.1">
    <property type="nucleotide sequence ID" value="NZ_SKBU01000006.1"/>
</dbReference>
<keyword evidence="2" id="KW-1185">Reference proteome</keyword>
<dbReference type="AlphaFoldDB" id="A0A4R1BQ68"/>
<name>A0A4R1BQ68_9ACTN</name>
<organism evidence="1 2">
    <name type="scientific">Rubrobacter taiwanensis</name>
    <dbReference type="NCBI Taxonomy" id="185139"/>
    <lineage>
        <taxon>Bacteria</taxon>
        <taxon>Bacillati</taxon>
        <taxon>Actinomycetota</taxon>
        <taxon>Rubrobacteria</taxon>
        <taxon>Rubrobacterales</taxon>
        <taxon>Rubrobacteraceae</taxon>
        <taxon>Rubrobacter</taxon>
    </lineage>
</organism>
<gene>
    <name evidence="1" type="ORF">E0L93_02520</name>
</gene>
<proteinExistence type="predicted"/>
<protein>
    <recommendedName>
        <fullName evidence="3">Ribbon-helix-helix protein, CopG family</fullName>
    </recommendedName>
</protein>
<reference evidence="1 2" key="1">
    <citation type="submission" date="2019-03" db="EMBL/GenBank/DDBJ databases">
        <title>Whole genome sequence of a novel Rubrobacter taiwanensis strain, isolated from Yellowstone National Park.</title>
        <authorList>
            <person name="Freed S."/>
            <person name="Ramaley R.F."/>
            <person name="Kyndt J.A."/>
        </authorList>
    </citation>
    <scope>NUCLEOTIDE SEQUENCE [LARGE SCALE GENOMIC DNA]</scope>
    <source>
        <strain evidence="1 2">Yellowstone</strain>
    </source>
</reference>
<comment type="caution">
    <text evidence="1">The sequence shown here is derived from an EMBL/GenBank/DDBJ whole genome shotgun (WGS) entry which is preliminary data.</text>
</comment>
<sequence>MIRKQLYISEAHERAIKKRARELGISEAELARRLLDRLLLEGDDGDVLALGRAEAALGLFEEA</sequence>
<dbReference type="EMBL" id="SKBU01000006">
    <property type="protein sequence ID" value="TCJ19849.1"/>
    <property type="molecule type" value="Genomic_DNA"/>
</dbReference>
<accession>A0A4R1BQ68</accession>
<dbReference type="Proteomes" id="UP000295244">
    <property type="component" value="Unassembled WGS sequence"/>
</dbReference>
<evidence type="ECO:0000313" key="1">
    <source>
        <dbReference type="EMBL" id="TCJ19849.1"/>
    </source>
</evidence>
<evidence type="ECO:0000313" key="2">
    <source>
        <dbReference type="Proteomes" id="UP000295244"/>
    </source>
</evidence>
<evidence type="ECO:0008006" key="3">
    <source>
        <dbReference type="Google" id="ProtNLM"/>
    </source>
</evidence>